<name>F9WFU1_TRYCI</name>
<comment type="caution">
    <text evidence="1">The sequence shown here is derived from an EMBL/GenBank/DDBJ whole genome shotgun (WGS) entry which is preliminary data.</text>
</comment>
<accession>F9WFU1</accession>
<dbReference type="VEuPathDB" id="TriTrypDB:TcIL3000_0_11210"/>
<reference evidence="1 2" key="2">
    <citation type="journal article" date="2012" name="Proc. Natl. Acad. Sci. U.S.A.">
        <title>Antigenic diversity is generated by distinct evolutionary mechanisms in African trypanosome species.</title>
        <authorList>
            <person name="Jackson A.P."/>
            <person name="Berry A."/>
            <person name="Aslett M."/>
            <person name="Allison H.C."/>
            <person name="Burton P."/>
            <person name="Vavrova-Anderson J."/>
            <person name="Brown R."/>
            <person name="Browne H."/>
            <person name="Corton N."/>
            <person name="Hauser H."/>
            <person name="Gamble J."/>
            <person name="Gilderthorp R."/>
            <person name="Marcello L."/>
            <person name="McQuillan J."/>
            <person name="Otto T.D."/>
            <person name="Quail M.A."/>
            <person name="Sanders M.J."/>
            <person name="van Tonder A."/>
            <person name="Ginger M.L."/>
            <person name="Field M.C."/>
            <person name="Barry J.D."/>
            <person name="Hertz-Fowler C."/>
            <person name="Berriman M."/>
        </authorList>
    </citation>
    <scope>NUCLEOTIDE SEQUENCE [LARGE SCALE GENOMIC DNA]</scope>
    <source>
        <strain evidence="1 2">IL3000</strain>
    </source>
</reference>
<dbReference type="AlphaFoldDB" id="F9WFU1"/>
<evidence type="ECO:0000313" key="1">
    <source>
        <dbReference type="EMBL" id="CCD16171.1"/>
    </source>
</evidence>
<dbReference type="EMBL" id="CAEQ01002184">
    <property type="protein sequence ID" value="CCD16171.1"/>
    <property type="molecule type" value="Genomic_DNA"/>
</dbReference>
<keyword evidence="2" id="KW-1185">Reference proteome</keyword>
<organism evidence="1 2">
    <name type="scientific">Trypanosoma congolense (strain IL3000)</name>
    <dbReference type="NCBI Taxonomy" id="1068625"/>
    <lineage>
        <taxon>Eukaryota</taxon>
        <taxon>Discoba</taxon>
        <taxon>Euglenozoa</taxon>
        <taxon>Kinetoplastea</taxon>
        <taxon>Metakinetoplastina</taxon>
        <taxon>Trypanosomatida</taxon>
        <taxon>Trypanosomatidae</taxon>
        <taxon>Trypanosoma</taxon>
        <taxon>Nannomonas</taxon>
    </lineage>
</organism>
<proteinExistence type="predicted"/>
<protein>
    <submittedName>
        <fullName evidence="1">WGS project CAEQ00000000 data, annotated contig 423</fullName>
    </submittedName>
</protein>
<gene>
    <name evidence="1" type="ORF">TCIL3000_0_11210</name>
</gene>
<dbReference type="Proteomes" id="UP000000702">
    <property type="component" value="Unassembled WGS sequence"/>
</dbReference>
<sequence>MWMGRDRGNVEEQTGTWKRRKEDTLCVQDAAAHTSNYDRLYGMHAHATRKMKDESVVFNLTMHHTLQCWHGPMKCEREQCLTTMRLQAKHRQPKKEAKYNALRAMRQGSSAHLLVCPSLLPSRPKHDLECLKEGQVYHSEPLARSLADLFKLKGFHDPTSYSPVEKSTRAVKGERSPDKLAVPSASALPLAALVFLRCVGENDLAEMHSHCKQAVLQLNWRKRGQDRRYDQNPLLVEECRE</sequence>
<reference evidence="2" key="1">
    <citation type="submission" date="2011-07" db="EMBL/GenBank/DDBJ databases">
        <title>Divergent evolution of antigenic variation in African trypanosomes.</title>
        <authorList>
            <person name="Jackson A.P."/>
            <person name="Berry A."/>
            <person name="Allison H.C."/>
            <person name="Burton P."/>
            <person name="Anderson J."/>
            <person name="Aslett M."/>
            <person name="Brown R."/>
            <person name="Corton N."/>
            <person name="Harris D."/>
            <person name="Hauser H."/>
            <person name="Gamble J."/>
            <person name="Gilderthorp R."/>
            <person name="McQuillan J."/>
            <person name="Quail M.A."/>
            <person name="Sanders M."/>
            <person name="Van Tonder A."/>
            <person name="Ginger M.L."/>
            <person name="Donelson J.E."/>
            <person name="Field M.C."/>
            <person name="Barry J.D."/>
            <person name="Berriman M."/>
            <person name="Hertz-Fowler C."/>
        </authorList>
    </citation>
    <scope>NUCLEOTIDE SEQUENCE [LARGE SCALE GENOMIC DNA]</scope>
    <source>
        <strain evidence="2">IL3000</strain>
    </source>
</reference>
<evidence type="ECO:0000313" key="2">
    <source>
        <dbReference type="Proteomes" id="UP000000702"/>
    </source>
</evidence>